<dbReference type="STRING" id="394193.SAMN04489732_124104"/>
<dbReference type="GO" id="GO:0016810">
    <property type="term" value="F:hydrolase activity, acting on carbon-nitrogen (but not peptide) bonds"/>
    <property type="evidence" value="ECO:0007669"/>
    <property type="project" value="InterPro"/>
</dbReference>
<dbReference type="SUPFAM" id="SSF51338">
    <property type="entry name" value="Composite domain of metallo-dependent hydrolases"/>
    <property type="match status" value="1"/>
</dbReference>
<dbReference type="EMBL" id="FOEF01000024">
    <property type="protein sequence ID" value="SEP53133.1"/>
    <property type="molecule type" value="Genomic_DNA"/>
</dbReference>
<keyword evidence="4" id="KW-1185">Reference proteome</keyword>
<sequence length="449" mass="46889">MVFGSAQPEVRPARTLLRGGMVVTADPTAGDLRQGDVLIEDGRIAAVAAAIDGTGTGAGAEIVDATGKIVLPGFVDTHRHTWQTAFRGVGTDWTFGQYRAAMHGTLPRHYRPEDVYLANRLGRLEALSSGVTTMLDWYNCVAGPEHADAAIQGLREAPGRSLFCYCAPGPDITAEITRVRAQLPGDGMVLGLRGPLLTTMDTTAAEVALARELGLRVSVHLHGATGWPTGDRLVEGMRERGLLDDRTTFVHCNGIPGDQLAMLADAGCSATVSPDVELKMGFGWPETGRLLAAGIRPSLSIDDCLSAGGDMFSTMRTAFSVQRGLGAGLTARDFVEFATVDGARACGLGDRIGSITVGKDADLILLDAEDPSVFPVGYPAGTIVGAGHPGLVDSVFVAGQAVKRHGRLLGVDLPALRAQVLESRDRIAAAAGVAADGSWTPQEAAPPGH</sequence>
<evidence type="ECO:0000259" key="2">
    <source>
        <dbReference type="Pfam" id="PF01979"/>
    </source>
</evidence>
<gene>
    <name evidence="3" type="ORF">SAMN04489732_124104</name>
</gene>
<accession>A0A1H8YM33</accession>
<dbReference type="Pfam" id="PF01979">
    <property type="entry name" value="Amidohydro_1"/>
    <property type="match status" value="1"/>
</dbReference>
<dbReference type="PANTHER" id="PTHR43794:SF11">
    <property type="entry name" value="AMIDOHYDROLASE-RELATED DOMAIN-CONTAINING PROTEIN"/>
    <property type="match status" value="1"/>
</dbReference>
<evidence type="ECO:0000313" key="4">
    <source>
        <dbReference type="Proteomes" id="UP000198582"/>
    </source>
</evidence>
<keyword evidence="1" id="KW-0378">Hydrolase</keyword>
<dbReference type="NCBIfam" id="NF006056">
    <property type="entry name" value="PRK08204.1"/>
    <property type="match status" value="1"/>
</dbReference>
<dbReference type="InterPro" id="IPR050287">
    <property type="entry name" value="MTA/SAH_deaminase"/>
</dbReference>
<dbReference type="InterPro" id="IPR011059">
    <property type="entry name" value="Metal-dep_hydrolase_composite"/>
</dbReference>
<evidence type="ECO:0000313" key="3">
    <source>
        <dbReference type="EMBL" id="SEP53133.1"/>
    </source>
</evidence>
<dbReference type="SUPFAM" id="SSF51556">
    <property type="entry name" value="Metallo-dependent hydrolases"/>
    <property type="match status" value="1"/>
</dbReference>
<proteinExistence type="predicted"/>
<dbReference type="Proteomes" id="UP000198582">
    <property type="component" value="Unassembled WGS sequence"/>
</dbReference>
<name>A0A1H8YM33_9PSEU</name>
<dbReference type="AlphaFoldDB" id="A0A1H8YM33"/>
<dbReference type="PANTHER" id="PTHR43794">
    <property type="entry name" value="AMINOHYDROLASE SSNA-RELATED"/>
    <property type="match status" value="1"/>
</dbReference>
<dbReference type="Gene3D" id="3.20.20.140">
    <property type="entry name" value="Metal-dependent hydrolases"/>
    <property type="match status" value="1"/>
</dbReference>
<dbReference type="OrthoDB" id="3189065at2"/>
<dbReference type="InterPro" id="IPR032466">
    <property type="entry name" value="Metal_Hydrolase"/>
</dbReference>
<dbReference type="InterPro" id="IPR006680">
    <property type="entry name" value="Amidohydro-rel"/>
</dbReference>
<dbReference type="Gene3D" id="2.30.40.10">
    <property type="entry name" value="Urease, subunit C, domain 1"/>
    <property type="match status" value="1"/>
</dbReference>
<evidence type="ECO:0000256" key="1">
    <source>
        <dbReference type="ARBA" id="ARBA00022801"/>
    </source>
</evidence>
<organism evidence="3 4">
    <name type="scientific">Amycolatopsis saalfeldensis</name>
    <dbReference type="NCBI Taxonomy" id="394193"/>
    <lineage>
        <taxon>Bacteria</taxon>
        <taxon>Bacillati</taxon>
        <taxon>Actinomycetota</taxon>
        <taxon>Actinomycetes</taxon>
        <taxon>Pseudonocardiales</taxon>
        <taxon>Pseudonocardiaceae</taxon>
        <taxon>Amycolatopsis</taxon>
    </lineage>
</organism>
<feature type="domain" description="Amidohydrolase-related" evidence="2">
    <location>
        <begin position="69"/>
        <end position="402"/>
    </location>
</feature>
<protein>
    <submittedName>
        <fullName evidence="3">Cytosine/adenosine deaminase</fullName>
    </submittedName>
</protein>
<reference evidence="3 4" key="1">
    <citation type="submission" date="2016-10" db="EMBL/GenBank/DDBJ databases">
        <authorList>
            <person name="de Groot N.N."/>
        </authorList>
    </citation>
    <scope>NUCLEOTIDE SEQUENCE [LARGE SCALE GENOMIC DNA]</scope>
    <source>
        <strain evidence="3 4">DSM 44993</strain>
    </source>
</reference>
<dbReference type="RefSeq" id="WP_091627520.1">
    <property type="nucleotide sequence ID" value="NZ_FOEF01000024.1"/>
</dbReference>